<evidence type="ECO:0000256" key="2">
    <source>
        <dbReference type="ARBA" id="ARBA00022801"/>
    </source>
</evidence>
<proteinExistence type="predicted"/>
<dbReference type="PANTHER" id="PTHR42646">
    <property type="entry name" value="FLAP ENDONUCLEASE XNI"/>
    <property type="match status" value="1"/>
</dbReference>
<dbReference type="SMART" id="SM00475">
    <property type="entry name" value="53EXOc"/>
    <property type="match status" value="1"/>
</dbReference>
<organism evidence="5">
    <name type="scientific">uncultured Caudovirales phage</name>
    <dbReference type="NCBI Taxonomy" id="2100421"/>
    <lineage>
        <taxon>Viruses</taxon>
        <taxon>Duplodnaviria</taxon>
        <taxon>Heunggongvirae</taxon>
        <taxon>Uroviricota</taxon>
        <taxon>Caudoviricetes</taxon>
        <taxon>Peduoviridae</taxon>
        <taxon>Maltschvirus</taxon>
        <taxon>Maltschvirus maltsch</taxon>
    </lineage>
</organism>
<dbReference type="CDD" id="cd09860">
    <property type="entry name" value="PIN_T4-like"/>
    <property type="match status" value="1"/>
</dbReference>
<gene>
    <name evidence="7" type="ORF">UFOVP220_82</name>
    <name evidence="5" type="ORF">UFOVP26_6</name>
    <name evidence="6" type="ORF">UFOVP44_91</name>
</gene>
<dbReference type="GO" id="GO:0008409">
    <property type="term" value="F:5'-3' exonuclease activity"/>
    <property type="evidence" value="ECO:0007669"/>
    <property type="project" value="InterPro"/>
</dbReference>
<dbReference type="InterPro" id="IPR038969">
    <property type="entry name" value="FEN"/>
</dbReference>
<dbReference type="InterPro" id="IPR036279">
    <property type="entry name" value="5-3_exonuclease_C_sf"/>
</dbReference>
<protein>
    <submittedName>
        <fullName evidence="5">Exo 5'-3' exonuclease (Including N-terminal domain of PolI)</fullName>
    </submittedName>
</protein>
<keyword evidence="2" id="KW-0378">Hydrolase</keyword>
<sequence length="303" mass="34122">MKTTLVIDGNALGYSNNYANKLSAGDQQTQAIFGTFKSIAQLKRTFKPTDCLVLWDGRAEWRYELLPTYKSNRESTPEKKAERDAYKTQRPFIVEGLKALGVKQITVFNSEADDLAAFFSKKLTAEPNSKVVLATGDKDWLQLITPQVDWYDPIRDEYVDAKRFPAFTGYKTSRAFVESKALQGDNSDTIGGVGGVGEKRAKDLLDKYGSALNFIKTPAEEVSTECKAVRDFHANKEAHKTFVRNIHLMSLYNSVDRIDFTNKEVINGAIDLEAFREICMRFAFNSILAKFDEFVIPFTGEAL</sequence>
<dbReference type="GO" id="GO:0017108">
    <property type="term" value="F:5'-flap endonuclease activity"/>
    <property type="evidence" value="ECO:0007669"/>
    <property type="project" value="InterPro"/>
</dbReference>
<dbReference type="Pfam" id="PF02739">
    <property type="entry name" value="5_3_exonuc_N"/>
    <property type="match status" value="1"/>
</dbReference>
<dbReference type="EMBL" id="LR796152">
    <property type="protein sequence ID" value="CAB4121719.1"/>
    <property type="molecule type" value="Genomic_DNA"/>
</dbReference>
<evidence type="ECO:0000313" key="5">
    <source>
        <dbReference type="EMBL" id="CAB4121719.1"/>
    </source>
</evidence>
<keyword evidence="1" id="KW-0540">Nuclease</keyword>
<dbReference type="InterPro" id="IPR020045">
    <property type="entry name" value="DNA_polI_H3TH"/>
</dbReference>
<evidence type="ECO:0000256" key="3">
    <source>
        <dbReference type="ARBA" id="ARBA00023125"/>
    </source>
</evidence>
<evidence type="ECO:0000313" key="6">
    <source>
        <dbReference type="EMBL" id="CAB4123927.1"/>
    </source>
</evidence>
<dbReference type="InterPro" id="IPR002421">
    <property type="entry name" value="5-3_exonuclease"/>
</dbReference>
<dbReference type="Pfam" id="PF01367">
    <property type="entry name" value="5_3_exonuc"/>
    <property type="match status" value="1"/>
</dbReference>
<feature type="domain" description="5'-3' exonuclease" evidence="4">
    <location>
        <begin position="1"/>
        <end position="266"/>
    </location>
</feature>
<dbReference type="InterPro" id="IPR020046">
    <property type="entry name" value="5-3_exonucl_a-hlix_arch_N"/>
</dbReference>
<accession>A0A6J5KNA6</accession>
<dbReference type="InterPro" id="IPR029060">
    <property type="entry name" value="PIN-like_dom_sf"/>
</dbReference>
<dbReference type="EMBL" id="LR796176">
    <property type="protein sequence ID" value="CAB4123927.1"/>
    <property type="molecule type" value="Genomic_DNA"/>
</dbReference>
<reference evidence="5" key="1">
    <citation type="submission" date="2020-04" db="EMBL/GenBank/DDBJ databases">
        <authorList>
            <person name="Chiriac C."/>
            <person name="Salcher M."/>
            <person name="Ghai R."/>
            <person name="Kavagutti S V."/>
        </authorList>
    </citation>
    <scope>NUCLEOTIDE SEQUENCE</scope>
</reference>
<dbReference type="SUPFAM" id="SSF88723">
    <property type="entry name" value="PIN domain-like"/>
    <property type="match status" value="1"/>
</dbReference>
<keyword evidence="3" id="KW-0238">DNA-binding</keyword>
<evidence type="ECO:0000256" key="1">
    <source>
        <dbReference type="ARBA" id="ARBA00022722"/>
    </source>
</evidence>
<dbReference type="SUPFAM" id="SSF47807">
    <property type="entry name" value="5' to 3' exonuclease, C-terminal subdomain"/>
    <property type="match status" value="1"/>
</dbReference>
<dbReference type="Gene3D" id="1.10.150.20">
    <property type="entry name" value="5' to 3' exonuclease, C-terminal subdomain"/>
    <property type="match status" value="1"/>
</dbReference>
<dbReference type="SMART" id="SM00279">
    <property type="entry name" value="HhH2"/>
    <property type="match status" value="1"/>
</dbReference>
<name>A0A6J5KNA6_9CAUD</name>
<evidence type="ECO:0000313" key="7">
    <source>
        <dbReference type="EMBL" id="CAB5219440.1"/>
    </source>
</evidence>
<keyword evidence="5" id="KW-0269">Exonuclease</keyword>
<evidence type="ECO:0000259" key="4">
    <source>
        <dbReference type="SMART" id="SM00475"/>
    </source>
</evidence>
<dbReference type="InterPro" id="IPR008918">
    <property type="entry name" value="HhH2"/>
</dbReference>
<dbReference type="EMBL" id="LR798268">
    <property type="protein sequence ID" value="CAB5219440.1"/>
    <property type="molecule type" value="Genomic_DNA"/>
</dbReference>
<dbReference type="Gene3D" id="3.40.50.1010">
    <property type="entry name" value="5'-nuclease"/>
    <property type="match status" value="1"/>
</dbReference>
<dbReference type="GO" id="GO:0003677">
    <property type="term" value="F:DNA binding"/>
    <property type="evidence" value="ECO:0007669"/>
    <property type="project" value="UniProtKB-KW"/>
</dbReference>
<dbReference type="GO" id="GO:0033567">
    <property type="term" value="P:DNA replication, Okazaki fragment processing"/>
    <property type="evidence" value="ECO:0007669"/>
    <property type="project" value="InterPro"/>
</dbReference>
<dbReference type="PANTHER" id="PTHR42646:SF2">
    <property type="entry name" value="5'-3' EXONUCLEASE FAMILY PROTEIN"/>
    <property type="match status" value="1"/>
</dbReference>